<keyword evidence="2" id="KW-1185">Reference proteome</keyword>
<organism evidence="1 2">
    <name type="scientific">Hydrobacter penzbergensis</name>
    <dbReference type="NCBI Taxonomy" id="1235997"/>
    <lineage>
        <taxon>Bacteria</taxon>
        <taxon>Pseudomonadati</taxon>
        <taxon>Bacteroidota</taxon>
        <taxon>Chitinophagia</taxon>
        <taxon>Chitinophagales</taxon>
        <taxon>Chitinophagaceae</taxon>
        <taxon>Hydrobacter</taxon>
    </lineage>
</organism>
<reference evidence="1 2" key="1">
    <citation type="submission" date="2016-10" db="EMBL/GenBank/DDBJ databases">
        <authorList>
            <person name="Varghese N."/>
            <person name="Submissions S."/>
        </authorList>
    </citation>
    <scope>NUCLEOTIDE SEQUENCE [LARGE SCALE GENOMIC DNA]</scope>
    <source>
        <strain evidence="1 2">DSM 25353</strain>
    </source>
</reference>
<comment type="caution">
    <text evidence="1">The sequence shown here is derived from an EMBL/GenBank/DDBJ whole genome shotgun (WGS) entry which is preliminary data.</text>
</comment>
<evidence type="ECO:0000313" key="2">
    <source>
        <dbReference type="Proteomes" id="UP000198711"/>
    </source>
</evidence>
<protein>
    <submittedName>
        <fullName evidence="1">Uncharacterized protein</fullName>
    </submittedName>
</protein>
<dbReference type="Proteomes" id="UP000198711">
    <property type="component" value="Unassembled WGS sequence"/>
</dbReference>
<dbReference type="AlphaFoldDB" id="A0A8X8IHD1"/>
<proteinExistence type="predicted"/>
<name>A0A8X8IHD1_9BACT</name>
<sequence>MMCEKYISMLKSIHNKNEFTTGEWASIYDLERGILARFGLPNSFKLSSFVQEAALDSGDVGEESNRFIQLLTNCASDYLLAPIRSDKEIMEIGRRCKIPFDNVLPYMGIDTHSYCVFVYEELYCQGKITVKEAIEAFKMSMDDDDNLLSKFVQFVGEYNLQINFEIYFRLHQMQIPFIEAYLQHEIDIRSRNAADNKDWHKLFAKGKGLPFIISIRHFFIFKLECYEHGNDCFLNIIFEGNNDQWYGII</sequence>
<evidence type="ECO:0000313" key="1">
    <source>
        <dbReference type="EMBL" id="SDX43501.1"/>
    </source>
</evidence>
<gene>
    <name evidence="1" type="ORF">SAMN05444410_1161</name>
</gene>
<dbReference type="EMBL" id="FNNO01000016">
    <property type="protein sequence ID" value="SDX43501.1"/>
    <property type="molecule type" value="Genomic_DNA"/>
</dbReference>
<accession>A0A8X8IHD1</accession>